<gene>
    <name evidence="3" type="ORF">J2X19_002848</name>
</gene>
<accession>A0ABU2CA52</accession>
<feature type="transmembrane region" description="Helical" evidence="1">
    <location>
        <begin position="148"/>
        <end position="172"/>
    </location>
</feature>
<feature type="transmembrane region" description="Helical" evidence="1">
    <location>
        <begin position="217"/>
        <end position="238"/>
    </location>
</feature>
<evidence type="ECO:0000259" key="2">
    <source>
        <dbReference type="Pfam" id="PF00892"/>
    </source>
</evidence>
<reference evidence="3 4" key="1">
    <citation type="submission" date="2023-07" db="EMBL/GenBank/DDBJ databases">
        <title>Sorghum-associated microbial communities from plants grown in Nebraska, USA.</title>
        <authorList>
            <person name="Schachtman D."/>
        </authorList>
    </citation>
    <scope>NUCLEOTIDE SEQUENCE [LARGE SCALE GENOMIC DNA]</scope>
    <source>
        <strain evidence="3 4">BE313</strain>
    </source>
</reference>
<dbReference type="Proteomes" id="UP001180487">
    <property type="component" value="Unassembled WGS sequence"/>
</dbReference>
<feature type="domain" description="EamA" evidence="2">
    <location>
        <begin position="150"/>
        <end position="290"/>
    </location>
</feature>
<keyword evidence="4" id="KW-1185">Reference proteome</keyword>
<evidence type="ECO:0000313" key="4">
    <source>
        <dbReference type="Proteomes" id="UP001180487"/>
    </source>
</evidence>
<feature type="transmembrane region" description="Helical" evidence="1">
    <location>
        <begin position="36"/>
        <end position="53"/>
    </location>
</feature>
<sequence length="296" mass="31507">MLTGILAGLAAGALWGLVFIAPRVLSGFAPVDVAVGRFVVYGAFAAVLVCAGWRSRPRPTRQQAWAALGLSMLGFTGYYWLLALAIVDAGTELPTLIIGTIPVWVMLLGKPGHLRWSALLPGLALTMAGLALMLGVQQAGDTTAYPHTWRGIGLALAAMASWTAFAVWNSAWLKRHPEVRASDWTNWLGIATGVGAMGLWLLVGSEPKVLLAQEDKALAAIVFVAIGVGSGWLATVCWSMASQRLGASLCGQLIVSETLFGLLYSFVWDGQWPSGLQWLAVVLFTLGIVASIRVHR</sequence>
<keyword evidence="1" id="KW-0812">Transmembrane</keyword>
<feature type="transmembrane region" description="Helical" evidence="1">
    <location>
        <begin position="116"/>
        <end position="136"/>
    </location>
</feature>
<evidence type="ECO:0000313" key="3">
    <source>
        <dbReference type="EMBL" id="MDR7378169.1"/>
    </source>
</evidence>
<feature type="transmembrane region" description="Helical" evidence="1">
    <location>
        <begin position="276"/>
        <end position="294"/>
    </location>
</feature>
<dbReference type="RefSeq" id="WP_310374082.1">
    <property type="nucleotide sequence ID" value="NZ_JAVDXT010000002.1"/>
</dbReference>
<keyword evidence="1" id="KW-1133">Transmembrane helix</keyword>
<keyword evidence="1" id="KW-0472">Membrane</keyword>
<evidence type="ECO:0000256" key="1">
    <source>
        <dbReference type="SAM" id="Phobius"/>
    </source>
</evidence>
<name>A0ABU2CA52_9BURK</name>
<organism evidence="3 4">
    <name type="scientific">Rhodoferax ferrireducens</name>
    <dbReference type="NCBI Taxonomy" id="192843"/>
    <lineage>
        <taxon>Bacteria</taxon>
        <taxon>Pseudomonadati</taxon>
        <taxon>Pseudomonadota</taxon>
        <taxon>Betaproteobacteria</taxon>
        <taxon>Burkholderiales</taxon>
        <taxon>Comamonadaceae</taxon>
        <taxon>Rhodoferax</taxon>
    </lineage>
</organism>
<feature type="transmembrane region" description="Helical" evidence="1">
    <location>
        <begin position="245"/>
        <end position="264"/>
    </location>
</feature>
<protein>
    <submittedName>
        <fullName evidence="3">Drug/metabolite transporter (DMT)-like permease</fullName>
    </submittedName>
</protein>
<dbReference type="InterPro" id="IPR000620">
    <property type="entry name" value="EamA_dom"/>
</dbReference>
<comment type="caution">
    <text evidence="3">The sequence shown here is derived from an EMBL/GenBank/DDBJ whole genome shotgun (WGS) entry which is preliminary data.</text>
</comment>
<proteinExistence type="predicted"/>
<dbReference type="Pfam" id="PF00892">
    <property type="entry name" value="EamA"/>
    <property type="match status" value="2"/>
</dbReference>
<feature type="transmembrane region" description="Helical" evidence="1">
    <location>
        <begin position="93"/>
        <end position="109"/>
    </location>
</feature>
<feature type="domain" description="EamA" evidence="2">
    <location>
        <begin position="3"/>
        <end position="110"/>
    </location>
</feature>
<feature type="transmembrane region" description="Helical" evidence="1">
    <location>
        <begin position="184"/>
        <end position="205"/>
    </location>
</feature>
<feature type="transmembrane region" description="Helical" evidence="1">
    <location>
        <begin position="65"/>
        <end position="87"/>
    </location>
</feature>
<dbReference type="EMBL" id="JAVDXT010000002">
    <property type="protein sequence ID" value="MDR7378169.1"/>
    <property type="molecule type" value="Genomic_DNA"/>
</dbReference>